<dbReference type="Proteomes" id="UP000092600">
    <property type="component" value="Unassembled WGS sequence"/>
</dbReference>
<feature type="domain" description="MaoC-like" evidence="2">
    <location>
        <begin position="50"/>
        <end position="145"/>
    </location>
</feature>
<dbReference type="CDD" id="cd03449">
    <property type="entry name" value="R_hydratase"/>
    <property type="match status" value="1"/>
</dbReference>
<evidence type="ECO:0000313" key="4">
    <source>
        <dbReference type="Proteomes" id="UP000092600"/>
    </source>
</evidence>
<dbReference type="STRING" id="4615.A0A199UDE2"/>
<evidence type="ECO:0000256" key="1">
    <source>
        <dbReference type="SAM" id="MobiDB-lite"/>
    </source>
</evidence>
<dbReference type="SUPFAM" id="SSF54637">
    <property type="entry name" value="Thioesterase/thiol ester dehydrase-isomerase"/>
    <property type="match status" value="1"/>
</dbReference>
<feature type="compositionally biased region" description="Low complexity" evidence="1">
    <location>
        <begin position="21"/>
        <end position="33"/>
    </location>
</feature>
<accession>A0A199UDE2</accession>
<dbReference type="Gene3D" id="3.10.129.10">
    <property type="entry name" value="Hotdog Thioesterase"/>
    <property type="match status" value="1"/>
</dbReference>
<dbReference type="GO" id="GO:0006633">
    <property type="term" value="P:fatty acid biosynthetic process"/>
    <property type="evidence" value="ECO:0007669"/>
    <property type="project" value="TreeGrafter"/>
</dbReference>
<dbReference type="InterPro" id="IPR029069">
    <property type="entry name" value="HotDog_dom_sf"/>
</dbReference>
<dbReference type="GO" id="GO:0005739">
    <property type="term" value="C:mitochondrion"/>
    <property type="evidence" value="ECO:0007669"/>
    <property type="project" value="TreeGrafter"/>
</dbReference>
<sequence>MRLARLIGTLSPRHPPPRPLPFSTTSSSSSSVASDAPARVLGVGGVLRGEPRRFSGADVAAYAAVSGDRNPLHLDAEFARGVAGFERGSVVHGMLVASLFPSLIASHFPGAIYVAQTLSFKQPVYVGDEVVAEVQAIYLKESKKRYIAKFTTKCFTNQECLVIDGEATTLLPTLVLNK</sequence>
<protein>
    <submittedName>
        <fullName evidence="3">(R)-specific enoyl-CoA hydratase</fullName>
    </submittedName>
</protein>
<feature type="region of interest" description="Disordered" evidence="1">
    <location>
        <begin position="1"/>
        <end position="33"/>
    </location>
</feature>
<name>A0A199UDE2_ANACO</name>
<dbReference type="Pfam" id="PF01575">
    <property type="entry name" value="MaoC_dehydratas"/>
    <property type="match status" value="1"/>
</dbReference>
<comment type="caution">
    <text evidence="3">The sequence shown here is derived from an EMBL/GenBank/DDBJ whole genome shotgun (WGS) entry which is preliminary data.</text>
</comment>
<dbReference type="GO" id="GO:0019171">
    <property type="term" value="F:(3R)-hydroxyacyl-[acyl-carrier-protein] dehydratase activity"/>
    <property type="evidence" value="ECO:0007669"/>
    <property type="project" value="TreeGrafter"/>
</dbReference>
<dbReference type="EMBL" id="LSRQ01008429">
    <property type="protein sequence ID" value="OAY62766.1"/>
    <property type="molecule type" value="Genomic_DNA"/>
</dbReference>
<proteinExistence type="predicted"/>
<dbReference type="InterPro" id="IPR050965">
    <property type="entry name" value="UPF0336/Enoyl-CoA_hydratase"/>
</dbReference>
<gene>
    <name evidence="3" type="ORF">ACMD2_16184</name>
</gene>
<reference evidence="3 4" key="1">
    <citation type="journal article" date="2016" name="DNA Res.">
        <title>The draft genome of MD-2 pineapple using hybrid error correction of long reads.</title>
        <authorList>
            <person name="Redwan R.M."/>
            <person name="Saidin A."/>
            <person name="Kumar S.V."/>
        </authorList>
    </citation>
    <scope>NUCLEOTIDE SEQUENCE [LARGE SCALE GENOMIC DNA]</scope>
    <source>
        <strain evidence="4">cv. MD2</strain>
        <tissue evidence="3">Leaf</tissue>
    </source>
</reference>
<dbReference type="PANTHER" id="PTHR43437">
    <property type="entry name" value="HYDROXYACYL-THIOESTER DEHYDRATASE TYPE 2, MITOCHONDRIAL-RELATED"/>
    <property type="match status" value="1"/>
</dbReference>
<evidence type="ECO:0000313" key="3">
    <source>
        <dbReference type="EMBL" id="OAY62766.1"/>
    </source>
</evidence>
<dbReference type="AlphaFoldDB" id="A0A199UDE2"/>
<organism evidence="3 4">
    <name type="scientific">Ananas comosus</name>
    <name type="common">Pineapple</name>
    <name type="synonym">Ananas ananas</name>
    <dbReference type="NCBI Taxonomy" id="4615"/>
    <lineage>
        <taxon>Eukaryota</taxon>
        <taxon>Viridiplantae</taxon>
        <taxon>Streptophyta</taxon>
        <taxon>Embryophyta</taxon>
        <taxon>Tracheophyta</taxon>
        <taxon>Spermatophyta</taxon>
        <taxon>Magnoliopsida</taxon>
        <taxon>Liliopsida</taxon>
        <taxon>Poales</taxon>
        <taxon>Bromeliaceae</taxon>
        <taxon>Bromelioideae</taxon>
        <taxon>Ananas</taxon>
    </lineage>
</organism>
<evidence type="ECO:0000259" key="2">
    <source>
        <dbReference type="Pfam" id="PF01575"/>
    </source>
</evidence>
<dbReference type="InterPro" id="IPR002539">
    <property type="entry name" value="MaoC-like_dom"/>
</dbReference>
<dbReference type="PANTHER" id="PTHR43437:SF3">
    <property type="entry name" value="HYDROXYACYL-THIOESTER DEHYDRATASE TYPE 2, MITOCHONDRIAL"/>
    <property type="match status" value="1"/>
</dbReference>